<dbReference type="Proteomes" id="UP000565468">
    <property type="component" value="Unassembled WGS sequence"/>
</dbReference>
<protein>
    <submittedName>
        <fullName evidence="2">Uncharacterized protein</fullName>
    </submittedName>
</protein>
<sequence>MIIHKDVLDTIMKDYSRRIKEDDLELEELKGMFEVQAKLLGEYQKEMSSLEQHIRDLVKTHEEIVEFHKGIILEHDSMKEFIEDQNLKKEYQEHNVIRTLGMAQTLNQSKD</sequence>
<evidence type="ECO:0000313" key="3">
    <source>
        <dbReference type="Proteomes" id="UP000565468"/>
    </source>
</evidence>
<dbReference type="RefSeq" id="WP_211184649.1">
    <property type="nucleotide sequence ID" value="NZ_JABBPN010000018.1"/>
</dbReference>
<reference evidence="2 3" key="1">
    <citation type="submission" date="2020-04" db="EMBL/GenBank/DDBJ databases">
        <title>Paenibacillus algicola sp. nov., a novel marine bacterium producing alginate lyase.</title>
        <authorList>
            <person name="Huang H."/>
        </authorList>
    </citation>
    <scope>NUCLEOTIDE SEQUENCE [LARGE SCALE GENOMIC DNA]</scope>
    <source>
        <strain evidence="2 3">L7-75</strain>
    </source>
</reference>
<comment type="caution">
    <text evidence="2">The sequence shown here is derived from an EMBL/GenBank/DDBJ whole genome shotgun (WGS) entry which is preliminary data.</text>
</comment>
<dbReference type="AlphaFoldDB" id="A0A848MBN1"/>
<evidence type="ECO:0000256" key="1">
    <source>
        <dbReference type="SAM" id="Coils"/>
    </source>
</evidence>
<keyword evidence="3" id="KW-1185">Reference proteome</keyword>
<evidence type="ECO:0000313" key="2">
    <source>
        <dbReference type="EMBL" id="NMO97462.1"/>
    </source>
</evidence>
<keyword evidence="1" id="KW-0175">Coiled coil</keyword>
<proteinExistence type="predicted"/>
<organism evidence="2 3">
    <name type="scientific">Paenibacillus lemnae</name>
    <dbReference type="NCBI Taxonomy" id="1330551"/>
    <lineage>
        <taxon>Bacteria</taxon>
        <taxon>Bacillati</taxon>
        <taxon>Bacillota</taxon>
        <taxon>Bacilli</taxon>
        <taxon>Bacillales</taxon>
        <taxon>Paenibacillaceae</taxon>
        <taxon>Paenibacillus</taxon>
    </lineage>
</organism>
<name>A0A848MBN1_PAELE</name>
<dbReference type="EMBL" id="JABBPN010000018">
    <property type="protein sequence ID" value="NMO97462.1"/>
    <property type="molecule type" value="Genomic_DNA"/>
</dbReference>
<accession>A0A848MBN1</accession>
<feature type="coiled-coil region" evidence="1">
    <location>
        <begin position="12"/>
        <end position="60"/>
    </location>
</feature>
<gene>
    <name evidence="2" type="ORF">HII30_16980</name>
</gene>